<reference evidence="1 2" key="1">
    <citation type="journal article" date="2020" name="Nat. Food">
        <title>A phased Vanilla planifolia genome enables genetic improvement of flavour and production.</title>
        <authorList>
            <person name="Hasing T."/>
            <person name="Tang H."/>
            <person name="Brym M."/>
            <person name="Khazi F."/>
            <person name="Huang T."/>
            <person name="Chambers A.H."/>
        </authorList>
    </citation>
    <scope>NUCLEOTIDE SEQUENCE [LARGE SCALE GENOMIC DNA]</scope>
    <source>
        <tissue evidence="1">Leaf</tissue>
    </source>
</reference>
<sequence>MYFVAMIPFYYISSIMKHTYPPILTSFSSPLSMLLQCRTSSKEESYDISLAVILFIGMKRQGRSLWSCASPTNTVFVQGEVMWRRRECRRLNGNAWLPMRLVLQLCISDIHTWNSIHGKPSLLWIIQLYHHFLQLLKNLKSKHSCSLVATTQKICCLKQQDWNRKSHFLWNFTPAFFILQRFQFKCQGILCAKQFAVS</sequence>
<proteinExistence type="predicted"/>
<evidence type="ECO:0000313" key="1">
    <source>
        <dbReference type="EMBL" id="KAG0463425.1"/>
    </source>
</evidence>
<accession>A0A835Q3A2</accession>
<organism evidence="1 2">
    <name type="scientific">Vanilla planifolia</name>
    <name type="common">Vanilla</name>
    <dbReference type="NCBI Taxonomy" id="51239"/>
    <lineage>
        <taxon>Eukaryota</taxon>
        <taxon>Viridiplantae</taxon>
        <taxon>Streptophyta</taxon>
        <taxon>Embryophyta</taxon>
        <taxon>Tracheophyta</taxon>
        <taxon>Spermatophyta</taxon>
        <taxon>Magnoliopsida</taxon>
        <taxon>Liliopsida</taxon>
        <taxon>Asparagales</taxon>
        <taxon>Orchidaceae</taxon>
        <taxon>Vanilloideae</taxon>
        <taxon>Vanilleae</taxon>
        <taxon>Vanilla</taxon>
    </lineage>
</organism>
<dbReference type="EMBL" id="JADCNL010000010">
    <property type="protein sequence ID" value="KAG0463425.1"/>
    <property type="molecule type" value="Genomic_DNA"/>
</dbReference>
<comment type="caution">
    <text evidence="1">The sequence shown here is derived from an EMBL/GenBank/DDBJ whole genome shotgun (WGS) entry which is preliminary data.</text>
</comment>
<evidence type="ECO:0000313" key="2">
    <source>
        <dbReference type="Proteomes" id="UP000636800"/>
    </source>
</evidence>
<gene>
    <name evidence="1" type="ORF">HPP92_019494</name>
</gene>
<dbReference type="AlphaFoldDB" id="A0A835Q3A2"/>
<dbReference type="OrthoDB" id="419598at2759"/>
<name>A0A835Q3A2_VANPL</name>
<dbReference type="Proteomes" id="UP000636800">
    <property type="component" value="Chromosome 10"/>
</dbReference>
<keyword evidence="2" id="KW-1185">Reference proteome</keyword>
<protein>
    <submittedName>
        <fullName evidence="1">Uncharacterized protein</fullName>
    </submittedName>
</protein>